<dbReference type="Proteomes" id="UP000807504">
    <property type="component" value="Unassembled WGS sequence"/>
</dbReference>
<dbReference type="Pfam" id="PF05997">
    <property type="entry name" value="Nop52"/>
    <property type="match status" value="1"/>
</dbReference>
<evidence type="ECO:0000256" key="4">
    <source>
        <dbReference type="ARBA" id="ARBA00023242"/>
    </source>
</evidence>
<comment type="subcellular location">
    <subcellularLocation>
        <location evidence="1">Nucleus</location>
    </subcellularLocation>
</comment>
<keyword evidence="4" id="KW-0539">Nucleus</keyword>
<evidence type="ECO:0000313" key="5">
    <source>
        <dbReference type="EMBL" id="KAF8770709.1"/>
    </source>
</evidence>
<organism evidence="5 6">
    <name type="scientific">Argiope bruennichi</name>
    <name type="common">Wasp spider</name>
    <name type="synonym">Aranea bruennichi</name>
    <dbReference type="NCBI Taxonomy" id="94029"/>
    <lineage>
        <taxon>Eukaryota</taxon>
        <taxon>Metazoa</taxon>
        <taxon>Ecdysozoa</taxon>
        <taxon>Arthropoda</taxon>
        <taxon>Chelicerata</taxon>
        <taxon>Arachnida</taxon>
        <taxon>Araneae</taxon>
        <taxon>Araneomorphae</taxon>
        <taxon>Entelegynae</taxon>
        <taxon>Araneoidea</taxon>
        <taxon>Araneidae</taxon>
        <taxon>Argiope</taxon>
    </lineage>
</organism>
<dbReference type="PANTHER" id="PTHR13026">
    <property type="entry name" value="NNP-1 PROTEIN NOVEL NUCLEAR PROTEIN 1 NOP52"/>
    <property type="match status" value="1"/>
</dbReference>
<comment type="caution">
    <text evidence="5">The sequence shown here is derived from an EMBL/GenBank/DDBJ whole genome shotgun (WGS) entry which is preliminary data.</text>
</comment>
<reference evidence="5" key="1">
    <citation type="journal article" date="2020" name="bioRxiv">
        <title>Chromosome-level reference genome of the European wasp spider Argiope bruennichi: a resource for studies on range expansion and evolutionary adaptation.</title>
        <authorList>
            <person name="Sheffer M.M."/>
            <person name="Hoppe A."/>
            <person name="Krehenwinkel H."/>
            <person name="Uhl G."/>
            <person name="Kuss A.W."/>
            <person name="Jensen L."/>
            <person name="Jensen C."/>
            <person name="Gillespie R.G."/>
            <person name="Hoff K.J."/>
            <person name="Prost S."/>
        </authorList>
    </citation>
    <scope>NUCLEOTIDE SEQUENCE</scope>
</reference>
<dbReference type="GO" id="GO:0005634">
    <property type="term" value="C:nucleus"/>
    <property type="evidence" value="ECO:0007669"/>
    <property type="project" value="UniProtKB-SubCell"/>
</dbReference>
<comment type="similarity">
    <text evidence="2">Belongs to the RRP1 family.</text>
</comment>
<accession>A0A8T0ED73</accession>
<dbReference type="EMBL" id="JABXBU010002228">
    <property type="protein sequence ID" value="KAF8770709.1"/>
    <property type="molecule type" value="Genomic_DNA"/>
</dbReference>
<keyword evidence="6" id="KW-1185">Reference proteome</keyword>
<proteinExistence type="inferred from homology"/>
<gene>
    <name evidence="5" type="ORF">HNY73_018205</name>
</gene>
<dbReference type="PANTHER" id="PTHR13026:SF0">
    <property type="entry name" value="RIBOSOMAL RNA PROCESSING 1B"/>
    <property type="match status" value="1"/>
</dbReference>
<name>A0A8T0ED73_ARGBR</name>
<evidence type="ECO:0000256" key="1">
    <source>
        <dbReference type="ARBA" id="ARBA00004123"/>
    </source>
</evidence>
<keyword evidence="3" id="KW-0698">rRNA processing</keyword>
<dbReference type="AlphaFoldDB" id="A0A8T0ED73"/>
<protein>
    <submittedName>
        <fullName evidence="5">Ribosomal RNA processing protein 1 like protein</fullName>
    </submittedName>
</protein>
<dbReference type="GO" id="GO:0030688">
    <property type="term" value="C:preribosome, small subunit precursor"/>
    <property type="evidence" value="ECO:0007669"/>
    <property type="project" value="InterPro"/>
</dbReference>
<sequence>MGITVEAHFAQQLASNQPHIREKALKKLGKWFERISVSTEDLNEETFLKIWKGLYYYFWHCDKMLVQKREERADVISQFIHAFKTMEYSFLYIDTFFTTMSHEWHCIDHYRIEKFMMLVRKFLHQCFQLLKRKHWKVKCIKEVLNILKKTVLAPSTEGVPYGLKTHISDIYMEELAKVGHDEVTPKILRKFLLPYCNILCYSEDASVLQSVKKDVFLYLINQDADEAEFHEFPVLKFNPNSVQKLLMKHANQPDVKRKNLKIIHSIVKEYEDYKSGINAFEKILKSQQTNRKLRKRAIEKASLKLVEEEEVERNTKKAFKKKRKINSEIIDLVKWNAEIFMLLTD</sequence>
<evidence type="ECO:0000256" key="3">
    <source>
        <dbReference type="ARBA" id="ARBA00022552"/>
    </source>
</evidence>
<reference evidence="5" key="2">
    <citation type="submission" date="2020-06" db="EMBL/GenBank/DDBJ databases">
        <authorList>
            <person name="Sheffer M."/>
        </authorList>
    </citation>
    <scope>NUCLEOTIDE SEQUENCE</scope>
</reference>
<dbReference type="GO" id="GO:0006364">
    <property type="term" value="P:rRNA processing"/>
    <property type="evidence" value="ECO:0007669"/>
    <property type="project" value="UniProtKB-KW"/>
</dbReference>
<evidence type="ECO:0000256" key="2">
    <source>
        <dbReference type="ARBA" id="ARBA00006374"/>
    </source>
</evidence>
<evidence type="ECO:0000313" key="6">
    <source>
        <dbReference type="Proteomes" id="UP000807504"/>
    </source>
</evidence>
<dbReference type="InterPro" id="IPR010301">
    <property type="entry name" value="RRP1"/>
</dbReference>